<dbReference type="HOGENOM" id="CLU_1033915_0_0_9"/>
<feature type="chain" id="PRO_5038696596" description="VWFA domain-containing protein" evidence="1">
    <location>
        <begin position="21"/>
        <end position="269"/>
    </location>
</feature>
<sequence>MKKILCMMLAIMLISSTALTGCGNKKGIEKKASSENELQSGKGVNGKLPDIKYNYEAIADAPGGICPQPSVYKDNYSDNMNQWWKNAQKELKKISHKLDEDASDKEIARLFKQLLYIGAYDYEPVEPIERFSYVIFKNDGKDQFTHRKIRENANVNVEIVLDCSGSMAKRINGESMMNIAKSSIGKVLSEMPANANVGVRVFGHKGDNSNTKKEESCNANELIHPIKKLDVQGIESDLASLKPTGWTSISKSIEEGTKDLSKFKGEKEP</sequence>
<comment type="caution">
    <text evidence="2">The sequence shown here is derived from an EMBL/GenBank/DDBJ whole genome shotgun (WGS) entry which is preliminary data.</text>
</comment>
<name>E6MJI1_9FIRM</name>
<keyword evidence="1" id="KW-0732">Signal</keyword>
<protein>
    <recommendedName>
        <fullName evidence="4">VWFA domain-containing protein</fullName>
    </recommendedName>
</protein>
<keyword evidence="3" id="KW-1185">Reference proteome</keyword>
<dbReference type="Gene3D" id="3.40.50.410">
    <property type="entry name" value="von Willebrand factor, type A domain"/>
    <property type="match status" value="1"/>
</dbReference>
<proteinExistence type="predicted"/>
<organism evidence="2 3">
    <name type="scientific">Pseudoramibacter alactolyticus ATCC 23263</name>
    <dbReference type="NCBI Taxonomy" id="887929"/>
    <lineage>
        <taxon>Bacteria</taxon>
        <taxon>Bacillati</taxon>
        <taxon>Bacillota</taxon>
        <taxon>Clostridia</taxon>
        <taxon>Eubacteriales</taxon>
        <taxon>Eubacteriaceae</taxon>
        <taxon>Pseudoramibacter</taxon>
    </lineage>
</organism>
<feature type="signal peptide" evidence="1">
    <location>
        <begin position="1"/>
        <end position="20"/>
    </location>
</feature>
<dbReference type="PROSITE" id="PS51257">
    <property type="entry name" value="PROKAR_LIPOPROTEIN"/>
    <property type="match status" value="1"/>
</dbReference>
<evidence type="ECO:0008006" key="4">
    <source>
        <dbReference type="Google" id="ProtNLM"/>
    </source>
</evidence>
<evidence type="ECO:0000313" key="2">
    <source>
        <dbReference type="EMBL" id="EFV00717.1"/>
    </source>
</evidence>
<gene>
    <name evidence="2" type="ORF">HMP0721_2166</name>
</gene>
<dbReference type="Proteomes" id="UP000004754">
    <property type="component" value="Unassembled WGS sequence"/>
</dbReference>
<accession>E6MJI1</accession>
<dbReference type="AlphaFoldDB" id="E6MJI1"/>
<dbReference type="SUPFAM" id="SSF53300">
    <property type="entry name" value="vWA-like"/>
    <property type="match status" value="1"/>
</dbReference>
<dbReference type="STRING" id="887929.HMP0721_2166"/>
<evidence type="ECO:0000313" key="3">
    <source>
        <dbReference type="Proteomes" id="UP000004754"/>
    </source>
</evidence>
<dbReference type="RefSeq" id="WP_006599588.1">
    <property type="nucleotide sequence ID" value="NZ_GL622359.1"/>
</dbReference>
<dbReference type="eggNOG" id="COG2304">
    <property type="taxonomic scope" value="Bacteria"/>
</dbReference>
<dbReference type="InterPro" id="IPR036465">
    <property type="entry name" value="vWFA_dom_sf"/>
</dbReference>
<reference evidence="2 3" key="1">
    <citation type="submission" date="2010-12" db="EMBL/GenBank/DDBJ databases">
        <authorList>
            <person name="Muzny D."/>
            <person name="Qin X."/>
            <person name="Deng J."/>
            <person name="Jiang H."/>
            <person name="Liu Y."/>
            <person name="Qu J."/>
            <person name="Song X.-Z."/>
            <person name="Zhang L."/>
            <person name="Thornton R."/>
            <person name="Coyle M."/>
            <person name="Francisco L."/>
            <person name="Jackson L."/>
            <person name="Javaid M."/>
            <person name="Korchina V."/>
            <person name="Kovar C."/>
            <person name="Mata R."/>
            <person name="Mathew T."/>
            <person name="Ngo R."/>
            <person name="Nguyen L."/>
            <person name="Nguyen N."/>
            <person name="Okwuonu G."/>
            <person name="Ongeri F."/>
            <person name="Pham C."/>
            <person name="Simmons D."/>
            <person name="Wilczek-Boney K."/>
            <person name="Hale W."/>
            <person name="Jakkamsetti A."/>
            <person name="Pham P."/>
            <person name="Ruth R."/>
            <person name="San Lucas F."/>
            <person name="Warren J."/>
            <person name="Zhang J."/>
            <person name="Zhao Z."/>
            <person name="Zhou C."/>
            <person name="Zhu D."/>
            <person name="Lee S."/>
            <person name="Bess C."/>
            <person name="Blankenburg K."/>
            <person name="Forbes L."/>
            <person name="Fu Q."/>
            <person name="Gubbala S."/>
            <person name="Hirani K."/>
            <person name="Jayaseelan J.C."/>
            <person name="Lara F."/>
            <person name="Munidasa M."/>
            <person name="Palculict T."/>
            <person name="Patil S."/>
            <person name="Pu L.-L."/>
            <person name="Saada N."/>
            <person name="Tang L."/>
            <person name="Weissenberger G."/>
            <person name="Zhu Y."/>
            <person name="Hemphill L."/>
            <person name="Shang Y."/>
            <person name="Youmans B."/>
            <person name="Ayvaz T."/>
            <person name="Ross M."/>
            <person name="Santibanez J."/>
            <person name="Aqrawi P."/>
            <person name="Gross S."/>
            <person name="Joshi V."/>
            <person name="Fowler G."/>
            <person name="Nazareth L."/>
            <person name="Reid J."/>
            <person name="Worley K."/>
            <person name="Petrosino J."/>
            <person name="Highlander S."/>
            <person name="Gibbs R."/>
        </authorList>
    </citation>
    <scope>NUCLEOTIDE SEQUENCE [LARGE SCALE GENOMIC DNA]</scope>
    <source>
        <strain evidence="2 3">ATCC 23263</strain>
    </source>
</reference>
<dbReference type="EMBL" id="AEQN01000028">
    <property type="protein sequence ID" value="EFV00717.1"/>
    <property type="molecule type" value="Genomic_DNA"/>
</dbReference>
<evidence type="ECO:0000256" key="1">
    <source>
        <dbReference type="SAM" id="SignalP"/>
    </source>
</evidence>